<dbReference type="Pfam" id="PF16525">
    <property type="entry name" value="MHB"/>
    <property type="match status" value="1"/>
</dbReference>
<keyword evidence="1" id="KW-0812">Transmembrane</keyword>
<feature type="domain" description="Haemophore haem-binding" evidence="2">
    <location>
        <begin position="46"/>
        <end position="120"/>
    </location>
</feature>
<feature type="transmembrane region" description="Helical" evidence="1">
    <location>
        <begin position="12"/>
        <end position="34"/>
    </location>
</feature>
<dbReference type="NCBIfam" id="TIGR04529">
    <property type="entry name" value="MTB_hemophore"/>
    <property type="match status" value="1"/>
</dbReference>
<dbReference type="Gene3D" id="1.20.20.20">
    <property type="entry name" value="Haemophore, haem-binding domain"/>
    <property type="match status" value="1"/>
</dbReference>
<name>A0A4R8RYH7_9MYCO</name>
<accession>A0A4R8RYH7</accession>
<dbReference type="InterPro" id="IPR032407">
    <property type="entry name" value="MHB"/>
</dbReference>
<dbReference type="GO" id="GO:0020037">
    <property type="term" value="F:heme binding"/>
    <property type="evidence" value="ECO:0007669"/>
    <property type="project" value="InterPro"/>
</dbReference>
<gene>
    <name evidence="3" type="ORF">DE4585_03354</name>
</gene>
<evidence type="ECO:0000313" key="3">
    <source>
        <dbReference type="EMBL" id="TDZ79607.1"/>
    </source>
</evidence>
<keyword evidence="1" id="KW-0472">Membrane</keyword>
<protein>
    <recommendedName>
        <fullName evidence="2">Haemophore haem-binding domain-containing protein</fullName>
    </recommendedName>
</protein>
<sequence length="126" mass="13689" precursor="true">MLLFYSAKARRAVCIILTNLSIAAAAVLTGFIPISSAEPDVDPVINCDASGYQRVAAGVALATADYMDEHPDVRDAYTRMKSDNVKPSDEVEAYLAQRPDVSAAMSQLRQPLKDLMIRCRWGVPAS</sequence>
<dbReference type="EMBL" id="PECH01000008">
    <property type="protein sequence ID" value="TDZ79607.1"/>
    <property type="molecule type" value="Genomic_DNA"/>
</dbReference>
<comment type="caution">
    <text evidence="3">The sequence shown here is derived from an EMBL/GenBank/DDBJ whole genome shotgun (WGS) entry which is preliminary data.</text>
</comment>
<evidence type="ECO:0000259" key="2">
    <source>
        <dbReference type="Pfam" id="PF16525"/>
    </source>
</evidence>
<keyword evidence="1" id="KW-1133">Transmembrane helix</keyword>
<dbReference type="AlphaFoldDB" id="A0A4R8RYH7"/>
<organism evidence="3 4">
    <name type="scientific">Mycobacteroides salmoniphilum</name>
    <dbReference type="NCBI Taxonomy" id="404941"/>
    <lineage>
        <taxon>Bacteria</taxon>
        <taxon>Bacillati</taxon>
        <taxon>Actinomycetota</taxon>
        <taxon>Actinomycetes</taxon>
        <taxon>Mycobacteriales</taxon>
        <taxon>Mycobacteriaceae</taxon>
        <taxon>Mycobacteroides</taxon>
    </lineage>
</organism>
<proteinExistence type="predicted"/>
<dbReference type="InterPro" id="IPR038378">
    <property type="entry name" value="MHB_sf"/>
</dbReference>
<dbReference type="Proteomes" id="UP000295117">
    <property type="component" value="Unassembled WGS sequence"/>
</dbReference>
<evidence type="ECO:0000313" key="4">
    <source>
        <dbReference type="Proteomes" id="UP000295117"/>
    </source>
</evidence>
<reference evidence="3 4" key="1">
    <citation type="journal article" date="2019" name="Sci. Rep.">
        <title>Extended insight into the Mycobacterium chelonae-abscessus complex through whole genome sequencing of Mycobacterium salmoniphilum outbreak and Mycobacterium salmoniphilum-like strains.</title>
        <authorList>
            <person name="Behra P.R.K."/>
            <person name="Das S."/>
            <person name="Pettersson B.M.F."/>
            <person name="Shirreff L."/>
            <person name="DuCote T."/>
            <person name="Jacobsson K.G."/>
            <person name="Ennis D.G."/>
            <person name="Kirsebom L.A."/>
        </authorList>
    </citation>
    <scope>NUCLEOTIDE SEQUENCE [LARGE SCALE GENOMIC DNA]</scope>
    <source>
        <strain evidence="3 4">DE 4585</strain>
    </source>
</reference>
<evidence type="ECO:0000256" key="1">
    <source>
        <dbReference type="SAM" id="Phobius"/>
    </source>
</evidence>